<dbReference type="SUPFAM" id="SSF53448">
    <property type="entry name" value="Nucleotide-diphospho-sugar transferases"/>
    <property type="match status" value="1"/>
</dbReference>
<accession>A0A841RBR8</accession>
<dbReference type="EMBL" id="JACHGJ010000002">
    <property type="protein sequence ID" value="MBB6479852.1"/>
    <property type="molecule type" value="Genomic_DNA"/>
</dbReference>
<evidence type="ECO:0000313" key="3">
    <source>
        <dbReference type="Proteomes" id="UP000587760"/>
    </source>
</evidence>
<evidence type="ECO:0000313" key="2">
    <source>
        <dbReference type="EMBL" id="MBB6479852.1"/>
    </source>
</evidence>
<protein>
    <submittedName>
        <fullName evidence="2">Glycosyltransferase involved in cell wall biosynthesis</fullName>
    </submittedName>
</protein>
<dbReference type="RefSeq" id="WP_184745449.1">
    <property type="nucleotide sequence ID" value="NZ_JACHGJ010000002.1"/>
</dbReference>
<name>A0A841RBR8_9SPIO</name>
<reference evidence="2 3" key="1">
    <citation type="submission" date="2020-08" db="EMBL/GenBank/DDBJ databases">
        <title>Genomic Encyclopedia of Type Strains, Phase IV (KMG-IV): sequencing the most valuable type-strain genomes for metagenomic binning, comparative biology and taxonomic classification.</title>
        <authorList>
            <person name="Goeker M."/>
        </authorList>
    </citation>
    <scope>NUCLEOTIDE SEQUENCE [LARGE SCALE GENOMIC DNA]</scope>
    <source>
        <strain evidence="2 3">DSM 2461</strain>
    </source>
</reference>
<dbReference type="InterPro" id="IPR029044">
    <property type="entry name" value="Nucleotide-diphossugar_trans"/>
</dbReference>
<dbReference type="GO" id="GO:0016740">
    <property type="term" value="F:transferase activity"/>
    <property type="evidence" value="ECO:0007669"/>
    <property type="project" value="UniProtKB-KW"/>
</dbReference>
<keyword evidence="2" id="KW-0808">Transferase</keyword>
<dbReference type="InterPro" id="IPR050834">
    <property type="entry name" value="Glycosyltransf_2"/>
</dbReference>
<proteinExistence type="predicted"/>
<dbReference type="Proteomes" id="UP000587760">
    <property type="component" value="Unassembled WGS sequence"/>
</dbReference>
<evidence type="ECO:0000259" key="1">
    <source>
        <dbReference type="Pfam" id="PF00535"/>
    </source>
</evidence>
<gene>
    <name evidence="2" type="ORF">HNR50_001510</name>
</gene>
<dbReference type="PANTHER" id="PTHR43685:SF11">
    <property type="entry name" value="GLYCOSYLTRANSFERASE TAGX-RELATED"/>
    <property type="match status" value="1"/>
</dbReference>
<dbReference type="CDD" id="cd00761">
    <property type="entry name" value="Glyco_tranf_GTA_type"/>
    <property type="match status" value="1"/>
</dbReference>
<dbReference type="InterPro" id="IPR001173">
    <property type="entry name" value="Glyco_trans_2-like"/>
</dbReference>
<feature type="domain" description="Glycosyltransferase 2-like" evidence="1">
    <location>
        <begin position="7"/>
        <end position="114"/>
    </location>
</feature>
<dbReference type="PANTHER" id="PTHR43685">
    <property type="entry name" value="GLYCOSYLTRANSFERASE"/>
    <property type="match status" value="1"/>
</dbReference>
<dbReference type="Gene3D" id="3.90.550.10">
    <property type="entry name" value="Spore Coat Polysaccharide Biosynthesis Protein SpsA, Chain A"/>
    <property type="match status" value="1"/>
</dbReference>
<dbReference type="Pfam" id="PF00535">
    <property type="entry name" value="Glycos_transf_2"/>
    <property type="match status" value="1"/>
</dbReference>
<organism evidence="2 3">
    <name type="scientific">Spirochaeta isovalerica</name>
    <dbReference type="NCBI Taxonomy" id="150"/>
    <lineage>
        <taxon>Bacteria</taxon>
        <taxon>Pseudomonadati</taxon>
        <taxon>Spirochaetota</taxon>
        <taxon>Spirochaetia</taxon>
        <taxon>Spirochaetales</taxon>
        <taxon>Spirochaetaceae</taxon>
        <taxon>Spirochaeta</taxon>
    </lineage>
</organism>
<keyword evidence="3" id="KW-1185">Reference proteome</keyword>
<comment type="caution">
    <text evidence="2">The sequence shown here is derived from an EMBL/GenBank/DDBJ whole genome shotgun (WGS) entry which is preliminary data.</text>
</comment>
<sequence>MTNKILTVVVPSYNSQDYLHRCIDSLLACKDDSLEILIVNDGSRDRTDAIADAYMRNNPGIVRAIHQENKGHGGAVNRGISHAKGKFLKVVDSDDWVDLPSLQSILDKLKELDDQGKTLDLLISNFVYEKEGARFKKTVRYKSVFPEGKIFGWHESRSFRKGQYMLMHSMIYRTGLLRECGLKLPEHTFYVDNLFAFVPLNHVRSLYYIDVNFYRYYIGRADQSVNESVMISRIDQQLKVNQMMLDHMLTSTVFNHKLKKYMRHYLEIIMTVSSILLIRSRQKEHLVQKTDLWHSVKYRDRGLYMSLRFGILGLITHLPGKIGRKISIGIYKLTQLVVGFN</sequence>
<dbReference type="AlphaFoldDB" id="A0A841RBR8"/>